<organism evidence="2 3">
    <name type="scientific">Simkania negevensis</name>
    <dbReference type="NCBI Taxonomy" id="83561"/>
    <lineage>
        <taxon>Bacteria</taxon>
        <taxon>Pseudomonadati</taxon>
        <taxon>Chlamydiota</taxon>
        <taxon>Chlamydiia</taxon>
        <taxon>Parachlamydiales</taxon>
        <taxon>Simkaniaceae</taxon>
        <taxon>Simkania</taxon>
    </lineage>
</organism>
<dbReference type="InterPro" id="IPR036653">
    <property type="entry name" value="CinA-like_C"/>
</dbReference>
<accession>A0ABS3AT38</accession>
<sequence>MKIEEELHHLFVTKKLSLAIAESCTGGAIAALLTRVPGASDYFLGGVVAYSSRLKEQSLNVSVATLYAKGAVSEQVAEEMARGVHSLCQSSYAIGVSGIAGPSGGSPDKPVGTVCCAIVGEGGLCTSWTLHLKGDRKTIIDTSVYAILTALKDLVESIE</sequence>
<dbReference type="NCBIfam" id="TIGR00199">
    <property type="entry name" value="PncC_domain"/>
    <property type="match status" value="1"/>
</dbReference>
<evidence type="ECO:0000313" key="3">
    <source>
        <dbReference type="Proteomes" id="UP000722121"/>
    </source>
</evidence>
<reference evidence="2 3" key="1">
    <citation type="submission" date="2021-02" db="EMBL/GenBank/DDBJ databases">
        <title>Activity-based single-cell genomes from oceanic crustal fluid captures similar information to metagenomic and metatranscriptomic surveys with orders of magnitude less sampling.</title>
        <authorList>
            <person name="D'Angelo T.S."/>
            <person name="Orcutt B.N."/>
        </authorList>
    </citation>
    <scope>NUCLEOTIDE SEQUENCE [LARGE SCALE GENOMIC DNA]</scope>
    <source>
        <strain evidence="2">AH-315-G07</strain>
    </source>
</reference>
<protein>
    <submittedName>
        <fullName evidence="2">CinA family protein</fullName>
    </submittedName>
</protein>
<dbReference type="InterPro" id="IPR008136">
    <property type="entry name" value="CinA_C"/>
</dbReference>
<keyword evidence="3" id="KW-1185">Reference proteome</keyword>
<feature type="domain" description="CinA C-terminal" evidence="1">
    <location>
        <begin position="2"/>
        <end position="153"/>
    </location>
</feature>
<evidence type="ECO:0000259" key="1">
    <source>
        <dbReference type="Pfam" id="PF02464"/>
    </source>
</evidence>
<dbReference type="Proteomes" id="UP000722121">
    <property type="component" value="Unassembled WGS sequence"/>
</dbReference>
<dbReference type="SUPFAM" id="SSF142433">
    <property type="entry name" value="CinA-like"/>
    <property type="match status" value="1"/>
</dbReference>
<dbReference type="Pfam" id="PF02464">
    <property type="entry name" value="CinA"/>
    <property type="match status" value="1"/>
</dbReference>
<name>A0ABS3AT38_9BACT</name>
<dbReference type="EMBL" id="JAFITR010000162">
    <property type="protein sequence ID" value="MBN4067486.1"/>
    <property type="molecule type" value="Genomic_DNA"/>
</dbReference>
<gene>
    <name evidence="2" type="ORF">JYU14_05320</name>
</gene>
<proteinExistence type="predicted"/>
<comment type="caution">
    <text evidence="2">The sequence shown here is derived from an EMBL/GenBank/DDBJ whole genome shotgun (WGS) entry which is preliminary data.</text>
</comment>
<evidence type="ECO:0000313" key="2">
    <source>
        <dbReference type="EMBL" id="MBN4067486.1"/>
    </source>
</evidence>
<dbReference type="Gene3D" id="3.90.950.20">
    <property type="entry name" value="CinA-like"/>
    <property type="match status" value="1"/>
</dbReference>